<protein>
    <recommendedName>
        <fullName evidence="3">Lipoprotein</fullName>
    </recommendedName>
</protein>
<dbReference type="RefSeq" id="WP_170069087.1">
    <property type="nucleotide sequence ID" value="NZ_CAUQGS010000072.1"/>
</dbReference>
<sequence length="47" mass="5455">MKNIIITLLVLLLSLTSCKEKEDMNKKYHWVAYVKPVAGYPIVTYIL</sequence>
<proteinExistence type="predicted"/>
<dbReference type="GeneID" id="84581739"/>
<comment type="caution">
    <text evidence="1">The sequence shown here is derived from an EMBL/GenBank/DDBJ whole genome shotgun (WGS) entry which is preliminary data.</text>
</comment>
<evidence type="ECO:0000313" key="1">
    <source>
        <dbReference type="EMBL" id="PTX06349.1"/>
    </source>
</evidence>
<dbReference type="AlphaFoldDB" id="A0A2T5XTW2"/>
<dbReference type="EMBL" id="QBKG01000007">
    <property type="protein sequence ID" value="PTX06349.1"/>
    <property type="molecule type" value="Genomic_DNA"/>
</dbReference>
<dbReference type="PROSITE" id="PS51257">
    <property type="entry name" value="PROKAR_LIPOPROTEIN"/>
    <property type="match status" value="1"/>
</dbReference>
<organism evidence="1 2">
    <name type="scientific">Capnocytophaga leadbetteri</name>
    <dbReference type="NCBI Taxonomy" id="327575"/>
    <lineage>
        <taxon>Bacteria</taxon>
        <taxon>Pseudomonadati</taxon>
        <taxon>Bacteroidota</taxon>
        <taxon>Flavobacteriia</taxon>
        <taxon>Flavobacteriales</taxon>
        <taxon>Flavobacteriaceae</taxon>
        <taxon>Capnocytophaga</taxon>
    </lineage>
</organism>
<reference evidence="1 2" key="1">
    <citation type="submission" date="2018-04" db="EMBL/GenBank/DDBJ databases">
        <title>Genomic Encyclopedia of Archaeal and Bacterial Type Strains, Phase II (KMG-II): from individual species to whole genera.</title>
        <authorList>
            <person name="Goeker M."/>
        </authorList>
    </citation>
    <scope>NUCLEOTIDE SEQUENCE [LARGE SCALE GENOMIC DNA]</scope>
    <source>
        <strain evidence="1 2">DSM 22902</strain>
    </source>
</reference>
<evidence type="ECO:0000313" key="2">
    <source>
        <dbReference type="Proteomes" id="UP000243985"/>
    </source>
</evidence>
<accession>A0A2T5XTW2</accession>
<gene>
    <name evidence="1" type="ORF">C8P65_1074</name>
</gene>
<name>A0A2T5XTW2_9FLAO</name>
<dbReference type="Proteomes" id="UP000243985">
    <property type="component" value="Unassembled WGS sequence"/>
</dbReference>
<evidence type="ECO:0008006" key="3">
    <source>
        <dbReference type="Google" id="ProtNLM"/>
    </source>
</evidence>